<accession>A0ABQ3XED6</accession>
<dbReference type="InterPro" id="IPR011990">
    <property type="entry name" value="TPR-like_helical_dom_sf"/>
</dbReference>
<dbReference type="InterPro" id="IPR019734">
    <property type="entry name" value="TPR_rpt"/>
</dbReference>
<protein>
    <recommendedName>
        <fullName evidence="5">Tetratricopeptide repeat protein</fullName>
    </recommendedName>
</protein>
<evidence type="ECO:0000256" key="2">
    <source>
        <dbReference type="ARBA" id="ARBA00022803"/>
    </source>
</evidence>
<dbReference type="PANTHER" id="PTHR45586:SF1">
    <property type="entry name" value="LIPOPOLYSACCHARIDE ASSEMBLY PROTEIN B"/>
    <property type="match status" value="1"/>
</dbReference>
<dbReference type="Pfam" id="PF07721">
    <property type="entry name" value="TPR_4"/>
    <property type="match status" value="1"/>
</dbReference>
<dbReference type="Pfam" id="PF13176">
    <property type="entry name" value="TPR_7"/>
    <property type="match status" value="1"/>
</dbReference>
<dbReference type="Gene3D" id="1.25.40.10">
    <property type="entry name" value="Tetratricopeptide repeat domain"/>
    <property type="match status" value="2"/>
</dbReference>
<keyword evidence="1" id="KW-0677">Repeat</keyword>
<organism evidence="3 4">
    <name type="scientific">Actinoplanes couchii</name>
    <dbReference type="NCBI Taxonomy" id="403638"/>
    <lineage>
        <taxon>Bacteria</taxon>
        <taxon>Bacillati</taxon>
        <taxon>Actinomycetota</taxon>
        <taxon>Actinomycetes</taxon>
        <taxon>Micromonosporales</taxon>
        <taxon>Micromonosporaceae</taxon>
        <taxon>Actinoplanes</taxon>
    </lineage>
</organism>
<dbReference type="PANTHER" id="PTHR45586">
    <property type="entry name" value="TPR REPEAT-CONTAINING PROTEIN PA4667"/>
    <property type="match status" value="1"/>
</dbReference>
<dbReference type="InterPro" id="IPR051012">
    <property type="entry name" value="CellSynth/LPSAsmb/PSIAsmb"/>
</dbReference>
<evidence type="ECO:0000256" key="1">
    <source>
        <dbReference type="ARBA" id="ARBA00022737"/>
    </source>
</evidence>
<keyword evidence="2" id="KW-0802">TPR repeat</keyword>
<dbReference type="SMART" id="SM00028">
    <property type="entry name" value="TPR"/>
    <property type="match status" value="2"/>
</dbReference>
<dbReference type="SUPFAM" id="SSF48452">
    <property type="entry name" value="TPR-like"/>
    <property type="match status" value="1"/>
</dbReference>
<proteinExistence type="predicted"/>
<sequence length="269" mass="29383">MLVIMRDGQAEFGELDELAGLLDEQGRTGEAEALWRAAVAGGMPGARVALAALLSGDDRPDEALAEYRAAVRDGEKHSRDGLATQLTRMGRLDEAIGEYRSMIADGVGCRVRISLAELCTRTGRYDEAIAVYRQAIDQDGASPWMLGEIYEKGGRLDDAIGAYRAAVEAGEDHARFRLARALAMAGRAVEATDEVRGWPGDRRFLQLGWLLTEQGRHGELDREAARLEAEDNAYALWNLIRGSQRSAEGHDGCEPGGTCRARVMRVLPR</sequence>
<name>A0ABQ3XED6_9ACTN</name>
<reference evidence="3 4" key="1">
    <citation type="submission" date="2021-01" db="EMBL/GenBank/DDBJ databases">
        <title>Whole genome shotgun sequence of Actinoplanes couchii NBRC 106145.</title>
        <authorList>
            <person name="Komaki H."/>
            <person name="Tamura T."/>
        </authorList>
    </citation>
    <scope>NUCLEOTIDE SEQUENCE [LARGE SCALE GENOMIC DNA]</scope>
    <source>
        <strain evidence="3 4">NBRC 106145</strain>
    </source>
</reference>
<evidence type="ECO:0000313" key="4">
    <source>
        <dbReference type="Proteomes" id="UP000612282"/>
    </source>
</evidence>
<evidence type="ECO:0008006" key="5">
    <source>
        <dbReference type="Google" id="ProtNLM"/>
    </source>
</evidence>
<comment type="caution">
    <text evidence="3">The sequence shown here is derived from an EMBL/GenBank/DDBJ whole genome shotgun (WGS) entry which is preliminary data.</text>
</comment>
<keyword evidence="4" id="KW-1185">Reference proteome</keyword>
<dbReference type="Proteomes" id="UP000612282">
    <property type="component" value="Unassembled WGS sequence"/>
</dbReference>
<evidence type="ECO:0000313" key="3">
    <source>
        <dbReference type="EMBL" id="GID56877.1"/>
    </source>
</evidence>
<dbReference type="EMBL" id="BOMG01000064">
    <property type="protein sequence ID" value="GID56877.1"/>
    <property type="molecule type" value="Genomic_DNA"/>
</dbReference>
<dbReference type="InterPro" id="IPR011717">
    <property type="entry name" value="TPR-4"/>
</dbReference>
<gene>
    <name evidence="3" type="ORF">Aco03nite_052810</name>
</gene>
<dbReference type="Pfam" id="PF13432">
    <property type="entry name" value="TPR_16"/>
    <property type="match status" value="1"/>
</dbReference>